<organism evidence="3 4">
    <name type="scientific">Candidatus Marithioploca araucensis</name>
    <dbReference type="NCBI Taxonomy" id="70273"/>
    <lineage>
        <taxon>Bacteria</taxon>
        <taxon>Pseudomonadati</taxon>
        <taxon>Pseudomonadota</taxon>
        <taxon>Gammaproteobacteria</taxon>
        <taxon>Thiotrichales</taxon>
        <taxon>Thiotrichaceae</taxon>
        <taxon>Candidatus Marithioploca</taxon>
    </lineage>
</organism>
<dbReference type="PANTHER" id="PTHR48104">
    <property type="entry name" value="METACASPASE-4"/>
    <property type="match status" value="1"/>
</dbReference>
<reference evidence="3" key="1">
    <citation type="submission" date="2023-06" db="EMBL/GenBank/DDBJ databases">
        <title>Uncultivated large filamentous bacteria from sulfidic sediments reveal new species and different genomic features in energy metabolism and defense.</title>
        <authorList>
            <person name="Fonseca A."/>
        </authorList>
    </citation>
    <scope>NUCLEOTIDE SEQUENCE</scope>
    <source>
        <strain evidence="3">HSG4</strain>
    </source>
</reference>
<protein>
    <submittedName>
        <fullName evidence="3">Caspase family protein</fullName>
    </submittedName>
</protein>
<feature type="non-terminal residue" evidence="3">
    <location>
        <position position="280"/>
    </location>
</feature>
<dbReference type="InterPro" id="IPR011600">
    <property type="entry name" value="Pept_C14_caspase"/>
</dbReference>
<gene>
    <name evidence="3" type="ORF">QUF54_09625</name>
</gene>
<dbReference type="InterPro" id="IPR018247">
    <property type="entry name" value="EF_Hand_1_Ca_BS"/>
</dbReference>
<proteinExistence type="predicted"/>
<comment type="caution">
    <text evidence="3">The sequence shown here is derived from an EMBL/GenBank/DDBJ whole genome shotgun (WGS) entry which is preliminary data.</text>
</comment>
<feature type="domain" description="Peptidase C14 caspase" evidence="2">
    <location>
        <begin position="4"/>
        <end position="192"/>
    </location>
</feature>
<dbReference type="Proteomes" id="UP001171945">
    <property type="component" value="Unassembled WGS sequence"/>
</dbReference>
<dbReference type="InterPro" id="IPR050452">
    <property type="entry name" value="Metacaspase"/>
</dbReference>
<dbReference type="PROSITE" id="PS00018">
    <property type="entry name" value="EF_HAND_1"/>
    <property type="match status" value="1"/>
</dbReference>
<dbReference type="Gene3D" id="3.40.50.1460">
    <property type="match status" value="1"/>
</dbReference>
<evidence type="ECO:0000259" key="2">
    <source>
        <dbReference type="Pfam" id="PF00656"/>
    </source>
</evidence>
<dbReference type="EMBL" id="JAUCGM010000740">
    <property type="protein sequence ID" value="MDM8563600.1"/>
    <property type="molecule type" value="Genomic_DNA"/>
</dbReference>
<evidence type="ECO:0000256" key="1">
    <source>
        <dbReference type="SAM" id="MobiDB-lite"/>
    </source>
</evidence>
<accession>A0ABT7VVK0</accession>
<keyword evidence="4" id="KW-1185">Reference proteome</keyword>
<sequence length="280" mass="31095">MLKQAEPGDTLILSFSGHGGQQSDTPPLDEKDGKDETLIFHDFDPRQPTQGRITDDELYGMFKEASAYQILFVADSCHSSGMVRSMKKPSGRFRNGGGFWNIKPEAPPSLPILPTQGDESNKPLSHVTLITAVNSDSLKVSETTINNKQHGALSWFFAKALSGQADGNRNGFLERSELDDFLQEKIRDKMNNLQEPKLRPRADMQPVIKLPYQLQPQRPNISKVAIVVENTSAPRGLNPVHFVNANQTFDLRFMGQGEQTDVFNNTGDKVTTLPSFALKP</sequence>
<evidence type="ECO:0000313" key="3">
    <source>
        <dbReference type="EMBL" id="MDM8563600.1"/>
    </source>
</evidence>
<feature type="region of interest" description="Disordered" evidence="1">
    <location>
        <begin position="1"/>
        <end position="34"/>
    </location>
</feature>
<dbReference type="PANTHER" id="PTHR48104:SF30">
    <property type="entry name" value="METACASPASE-1"/>
    <property type="match status" value="1"/>
</dbReference>
<dbReference type="Pfam" id="PF00656">
    <property type="entry name" value="Peptidase_C14"/>
    <property type="match status" value="1"/>
</dbReference>
<evidence type="ECO:0000313" key="4">
    <source>
        <dbReference type="Proteomes" id="UP001171945"/>
    </source>
</evidence>
<name>A0ABT7VVK0_9GAMM</name>